<name>A0AA50A7B7_9VIRU</name>
<evidence type="ECO:0000313" key="2">
    <source>
        <dbReference type="EMBL" id="WLJ58891.1"/>
    </source>
</evidence>
<keyword evidence="2" id="KW-0946">Virion</keyword>
<sequence length="694" mass="78946">MDTFVKRFFTQFEAPGAEFIYDNRLTINTYARCGLQVSDDDVKQNRFFHCVQPMTVLGIMTAHIGSGAGSLDGLTRQYITPEGGMNLTALADTLKLTGGMQTYLLSSHVGVMHHWDWSDNHTSLLVNMLRYCMIQKIHETAGTVQAEFHNYNDGHVDINMNQYWPADYQTGADYNNEWPGGTEDLSYPNYLYLSESVPTTPASAVDLRGMTQNQARFTLLMLAQWRRRSKLRLDFSTPKLVEDVYYRADAMIPNLDAWLAEPVPGEPRVYPPPIPTSDICWQAIKQYVTQNRLYDHFSTALYIIAGCMYQFVPSTAESVYWLSIDWKVSLPTFRSIRGRYTCLNEGEAALVSHRALSEWGYIGGKLEKIHLMALTFSQACLTGLAIRSIRKGLEDNPQDLYTSEMDFYQTSNFYSAAAAEAIRSEVPLPGMSGVYIYANEDFDIINRGRYIPIENLVGTELNGYSTQVRRCGEIDRLTLNVPYLTYGGFPTLIVPLNPCSYNTPFNLKGCIDASKLNITRTGTHVKPREMWEIANLARLCGYDTNIRHGYPFVGPSRYFAPNNISFVWPVLVGPDDTEYEIKFEKMLERENNFINLPPIYNRFFRGKKVDYYIRIMQRGVSRSLNTDRFDIEDYGGEVRLRRDTTVTYNIPEGVAKLRGYILRQEQGFRFVGPVQGGVIPSQPNVQPVSLVEGS</sequence>
<dbReference type="EMBL" id="OQ998980">
    <property type="protein sequence ID" value="WLJ58891.1"/>
    <property type="molecule type" value="Genomic_RNA"/>
</dbReference>
<feature type="domain" description="Major coat protein L-A virus" evidence="1">
    <location>
        <begin position="20"/>
        <end position="440"/>
    </location>
</feature>
<organism evidence="2">
    <name type="scientific">Areca palm latent virus 1</name>
    <dbReference type="NCBI Taxonomy" id="3068539"/>
    <lineage>
        <taxon>Viruses</taxon>
        <taxon>Riboviria</taxon>
    </lineage>
</organism>
<evidence type="ECO:0000259" key="1">
    <source>
        <dbReference type="Pfam" id="PF09220"/>
    </source>
</evidence>
<keyword evidence="2" id="KW-0167">Capsid protein</keyword>
<accession>A0AA50A7B7</accession>
<dbReference type="Pfam" id="PF09220">
    <property type="entry name" value="LA-virus_coat"/>
    <property type="match status" value="1"/>
</dbReference>
<reference evidence="2" key="1">
    <citation type="submission" date="2023-05" db="EMBL/GenBank/DDBJ databases">
        <authorList>
            <person name="Tan H."/>
            <person name="Huang X."/>
        </authorList>
    </citation>
    <scope>NUCLEOTIDE SEQUENCE</scope>
    <source>
        <strain evidence="2">XS-3</strain>
    </source>
</reference>
<protein>
    <submittedName>
        <fullName evidence="2">Coat protein</fullName>
    </submittedName>
</protein>
<dbReference type="SUPFAM" id="SSF82856">
    <property type="entry name" value="L-A virus major coat protein"/>
    <property type="match status" value="1"/>
</dbReference>
<proteinExistence type="predicted"/>
<dbReference type="Gene3D" id="3.90.1840.10">
    <property type="entry name" value="Major capsid protein"/>
    <property type="match status" value="1"/>
</dbReference>
<dbReference type="InterPro" id="IPR036332">
    <property type="entry name" value="Major_coat_LA-virus_sf"/>
</dbReference>
<dbReference type="InterPro" id="IPR015302">
    <property type="entry name" value="Major_coat_LA-virus"/>
</dbReference>
<dbReference type="GO" id="GO:0019028">
    <property type="term" value="C:viral capsid"/>
    <property type="evidence" value="ECO:0007669"/>
    <property type="project" value="UniProtKB-KW"/>
</dbReference>